<dbReference type="Proteomes" id="UP001165044">
    <property type="component" value="Unassembled WGS sequence"/>
</dbReference>
<protein>
    <submittedName>
        <fullName evidence="5">3-oxoacyl-ACP synthase</fullName>
    </submittedName>
</protein>
<evidence type="ECO:0000256" key="1">
    <source>
        <dbReference type="ARBA" id="ARBA00022679"/>
    </source>
</evidence>
<dbReference type="EMBL" id="BSDC01000001">
    <property type="protein sequence ID" value="GLH65882.1"/>
    <property type="molecule type" value="Genomic_DNA"/>
</dbReference>
<keyword evidence="1" id="KW-0808">Transferase</keyword>
<evidence type="ECO:0000256" key="2">
    <source>
        <dbReference type="ARBA" id="ARBA00023315"/>
    </source>
</evidence>
<name>A0ABQ5PU40_9BACT</name>
<dbReference type="Pfam" id="PF08541">
    <property type="entry name" value="ACP_syn_III_C"/>
    <property type="match status" value="1"/>
</dbReference>
<feature type="domain" description="Beta-ketoacyl-[acyl-carrier-protein] synthase III C-terminal" evidence="3">
    <location>
        <begin position="259"/>
        <end position="359"/>
    </location>
</feature>
<reference evidence="5" key="1">
    <citation type="journal article" date="2023" name="Antonie Van Leeuwenhoek">
        <title>Mesoterricola silvestris gen. nov., sp. nov., Mesoterricola sediminis sp. nov., Geothrix oryzae sp. nov., Geothrix edaphica sp. nov., Geothrix rubra sp. nov., and Geothrix limicola sp. nov., six novel members of Acidobacteriota isolated from soils.</title>
        <authorList>
            <person name="Itoh H."/>
            <person name="Sugisawa Y."/>
            <person name="Mise K."/>
            <person name="Xu Z."/>
            <person name="Kuniyasu M."/>
            <person name="Ushijima N."/>
            <person name="Kawano K."/>
            <person name="Kobayashi E."/>
            <person name="Shiratori Y."/>
            <person name="Masuda Y."/>
            <person name="Senoo K."/>
        </authorList>
    </citation>
    <scope>NUCLEOTIDE SEQUENCE</scope>
    <source>
        <strain evidence="5">Red802</strain>
    </source>
</reference>
<evidence type="ECO:0000259" key="3">
    <source>
        <dbReference type="Pfam" id="PF08541"/>
    </source>
</evidence>
<keyword evidence="6" id="KW-1185">Reference proteome</keyword>
<feature type="domain" description="Beta-ketoacyl-[acyl-carrier-protein] synthase III N-terminal" evidence="4">
    <location>
        <begin position="133"/>
        <end position="211"/>
    </location>
</feature>
<dbReference type="SUPFAM" id="SSF53901">
    <property type="entry name" value="Thiolase-like"/>
    <property type="match status" value="1"/>
</dbReference>
<gene>
    <name evidence="5" type="primary">fabH1</name>
    <name evidence="5" type="ORF">GETHED_02460</name>
</gene>
<dbReference type="Gene3D" id="3.40.47.10">
    <property type="match status" value="1"/>
</dbReference>
<sequence length="360" mass="38987">MAQVRSVIIGTGSCLPLRHVPNDAFLEHAFFEGEGQPYPAGETARMVAKFQEITEIAERRYASEDRVASDLALEAAKQALAAAAIDPETLDYVIVAHNFGDVTAGSRQSDLVPTLAARVKARLRIANPFCVAYDLPFGCPGWVQAVIQADYFLRSGDAKRALVIGAETLSRVSDPCDRDSLIYADGAGAVVLEAQAHDEPVGILAHATRTDTLDHGGLLRMGRSFDLDRGDGQLYIKMQGRKLYEYAIATVPGLVRLSLERAGLSLEHVDKVLIHQANGKMDEAILKRLFRLYGIAELPKGIMPMTVSWLGNSSVATVPTLLDLVVRGQLEGHTLHSGDHVVFASVGAGMSINSVVYRWP</sequence>
<dbReference type="PANTHER" id="PTHR34069">
    <property type="entry name" value="3-OXOACYL-[ACYL-CARRIER-PROTEIN] SYNTHASE 3"/>
    <property type="match status" value="1"/>
</dbReference>
<dbReference type="Pfam" id="PF08545">
    <property type="entry name" value="ACP_syn_III"/>
    <property type="match status" value="1"/>
</dbReference>
<evidence type="ECO:0000259" key="4">
    <source>
        <dbReference type="Pfam" id="PF08545"/>
    </source>
</evidence>
<comment type="caution">
    <text evidence="5">The sequence shown here is derived from an EMBL/GenBank/DDBJ whole genome shotgun (WGS) entry which is preliminary data.</text>
</comment>
<accession>A0ABQ5PU40</accession>
<evidence type="ECO:0000313" key="5">
    <source>
        <dbReference type="EMBL" id="GLH65882.1"/>
    </source>
</evidence>
<keyword evidence="2" id="KW-0012">Acyltransferase</keyword>
<dbReference type="PANTHER" id="PTHR34069:SF3">
    <property type="entry name" value="ACYL-COA:ACYL-COA ALKYLTRANSFERASE"/>
    <property type="match status" value="1"/>
</dbReference>
<evidence type="ECO:0000313" key="6">
    <source>
        <dbReference type="Proteomes" id="UP001165044"/>
    </source>
</evidence>
<dbReference type="InterPro" id="IPR016039">
    <property type="entry name" value="Thiolase-like"/>
</dbReference>
<organism evidence="5 6">
    <name type="scientific">Geothrix edaphica</name>
    <dbReference type="NCBI Taxonomy" id="2927976"/>
    <lineage>
        <taxon>Bacteria</taxon>
        <taxon>Pseudomonadati</taxon>
        <taxon>Acidobacteriota</taxon>
        <taxon>Holophagae</taxon>
        <taxon>Holophagales</taxon>
        <taxon>Holophagaceae</taxon>
        <taxon>Geothrix</taxon>
    </lineage>
</organism>
<dbReference type="InterPro" id="IPR013747">
    <property type="entry name" value="ACP_syn_III_C"/>
</dbReference>
<dbReference type="InterPro" id="IPR013751">
    <property type="entry name" value="ACP_syn_III_N"/>
</dbReference>
<dbReference type="RefSeq" id="WP_285605973.1">
    <property type="nucleotide sequence ID" value="NZ_BSDC01000001.1"/>
</dbReference>
<proteinExistence type="predicted"/>